<sequence>MSLSIAERTSEGTRLTWEVVAEHEKEVTVLDRKSVELTKDIESDQIRAKKLKPDISRLTAEREQACSSLEKACTSSEKTSQEREGLNQTVLSLRAETKASLKTIAEQKSEMEGLQGEIEILAKAVKEEKDDLRKTLESPDSSAE</sequence>
<dbReference type="GeneID" id="90644151"/>
<gene>
    <name evidence="2" type="ORF">RHO25_005519</name>
</gene>
<dbReference type="EMBL" id="CP134186">
    <property type="protein sequence ID" value="WPB00899.1"/>
    <property type="molecule type" value="Genomic_DNA"/>
</dbReference>
<evidence type="ECO:0000313" key="3">
    <source>
        <dbReference type="Proteomes" id="UP001302367"/>
    </source>
</evidence>
<protein>
    <submittedName>
        <fullName evidence="2">Uncharacterized protein</fullName>
    </submittedName>
</protein>
<organism evidence="2 3">
    <name type="scientific">Cercospora beticola</name>
    <name type="common">Sugarbeet leaf spot fungus</name>
    <dbReference type="NCBI Taxonomy" id="122368"/>
    <lineage>
        <taxon>Eukaryota</taxon>
        <taxon>Fungi</taxon>
        <taxon>Dikarya</taxon>
        <taxon>Ascomycota</taxon>
        <taxon>Pezizomycotina</taxon>
        <taxon>Dothideomycetes</taxon>
        <taxon>Dothideomycetidae</taxon>
        <taxon>Mycosphaerellales</taxon>
        <taxon>Mycosphaerellaceae</taxon>
        <taxon>Cercospora</taxon>
    </lineage>
</organism>
<feature type="coiled-coil region" evidence="1">
    <location>
        <begin position="104"/>
        <end position="131"/>
    </location>
</feature>
<keyword evidence="3" id="KW-1185">Reference proteome</keyword>
<evidence type="ECO:0000313" key="2">
    <source>
        <dbReference type="EMBL" id="WPB00899.1"/>
    </source>
</evidence>
<keyword evidence="1" id="KW-0175">Coiled coil</keyword>
<name>A0ABZ0NMV1_CERBT</name>
<dbReference type="RefSeq" id="XP_065458731.1">
    <property type="nucleotide sequence ID" value="XM_065602659.1"/>
</dbReference>
<reference evidence="2 3" key="1">
    <citation type="submission" date="2023-09" db="EMBL/GenBank/DDBJ databases">
        <title>Complete-Gapless Cercospora beticola genome.</title>
        <authorList>
            <person name="Wyatt N.A."/>
            <person name="Spanner R.E."/>
            <person name="Bolton M.D."/>
        </authorList>
    </citation>
    <scope>NUCLEOTIDE SEQUENCE [LARGE SCALE GENOMIC DNA]</scope>
    <source>
        <strain evidence="2">Cb09-40</strain>
    </source>
</reference>
<accession>A0ABZ0NMV1</accession>
<proteinExistence type="predicted"/>
<evidence type="ECO:0000256" key="1">
    <source>
        <dbReference type="SAM" id="Coils"/>
    </source>
</evidence>
<dbReference type="Proteomes" id="UP001302367">
    <property type="component" value="Chromosome 3"/>
</dbReference>